<feature type="signal peptide" evidence="1">
    <location>
        <begin position="1"/>
        <end position="22"/>
    </location>
</feature>
<gene>
    <name evidence="2" type="ORF">CMUS01_10178</name>
</gene>
<name>A0A8H6N9N2_9PEZI</name>
<dbReference type="Proteomes" id="UP000639643">
    <property type="component" value="Unassembled WGS sequence"/>
</dbReference>
<dbReference type="OrthoDB" id="341259at2759"/>
<organism evidence="2 3">
    <name type="scientific">Colletotrichum musicola</name>
    <dbReference type="NCBI Taxonomy" id="2175873"/>
    <lineage>
        <taxon>Eukaryota</taxon>
        <taxon>Fungi</taxon>
        <taxon>Dikarya</taxon>
        <taxon>Ascomycota</taxon>
        <taxon>Pezizomycotina</taxon>
        <taxon>Sordariomycetes</taxon>
        <taxon>Hypocreomycetidae</taxon>
        <taxon>Glomerellales</taxon>
        <taxon>Glomerellaceae</taxon>
        <taxon>Colletotrichum</taxon>
        <taxon>Colletotrichum orchidearum species complex</taxon>
    </lineage>
</organism>
<comment type="caution">
    <text evidence="2">The sequence shown here is derived from an EMBL/GenBank/DDBJ whole genome shotgun (WGS) entry which is preliminary data.</text>
</comment>
<sequence length="203" mass="22444">MRRRALILFGLAAAVFESQSAGGGIPDGSDCCEWDHVPPESRDYDYQGSEWLDQPEWPAPSNYRLKENDPIYIAEFLLLRSPIEAADRERLSIQAVMRLPVLGPQLLWLAVEAGHTSVVAALLRAGASPVGINSHETPSSGALLAASEQGDLESVRMLVEAGVDPDLHIPLGRQDVDSDLWFKPKPIYKRRPRERENAEIHGD</sequence>
<dbReference type="InterPro" id="IPR036770">
    <property type="entry name" value="Ankyrin_rpt-contain_sf"/>
</dbReference>
<accession>A0A8H6N9N2</accession>
<evidence type="ECO:0000313" key="2">
    <source>
        <dbReference type="EMBL" id="KAF6824600.1"/>
    </source>
</evidence>
<dbReference type="SUPFAM" id="SSF48403">
    <property type="entry name" value="Ankyrin repeat"/>
    <property type="match status" value="1"/>
</dbReference>
<proteinExistence type="predicted"/>
<reference evidence="2" key="1">
    <citation type="journal article" date="2020" name="Phytopathology">
        <title>Genome Sequence Resources of Colletotrichum truncatum, C. plurivorum, C. musicola, and C. sojae: Four Species Pathogenic to Soybean (Glycine max).</title>
        <authorList>
            <person name="Rogerio F."/>
            <person name="Boufleur T.R."/>
            <person name="Ciampi-Guillardi M."/>
            <person name="Sukno S.A."/>
            <person name="Thon M.R."/>
            <person name="Massola Junior N.S."/>
            <person name="Baroncelli R."/>
        </authorList>
    </citation>
    <scope>NUCLEOTIDE SEQUENCE</scope>
    <source>
        <strain evidence="2">LFN0074</strain>
    </source>
</reference>
<feature type="chain" id="PRO_5034882525" description="Ankyrin repeat domain-containing protein" evidence="1">
    <location>
        <begin position="23"/>
        <end position="203"/>
    </location>
</feature>
<dbReference type="Gene3D" id="1.25.40.20">
    <property type="entry name" value="Ankyrin repeat-containing domain"/>
    <property type="match status" value="1"/>
</dbReference>
<keyword evidence="3" id="KW-1185">Reference proteome</keyword>
<protein>
    <recommendedName>
        <fullName evidence="4">Ankyrin repeat domain-containing protein</fullName>
    </recommendedName>
</protein>
<evidence type="ECO:0008006" key="4">
    <source>
        <dbReference type="Google" id="ProtNLM"/>
    </source>
</evidence>
<evidence type="ECO:0000256" key="1">
    <source>
        <dbReference type="SAM" id="SignalP"/>
    </source>
</evidence>
<dbReference type="Pfam" id="PF00023">
    <property type="entry name" value="Ank"/>
    <property type="match status" value="1"/>
</dbReference>
<dbReference type="EMBL" id="WIGM01000461">
    <property type="protein sequence ID" value="KAF6824600.1"/>
    <property type="molecule type" value="Genomic_DNA"/>
</dbReference>
<keyword evidence="1" id="KW-0732">Signal</keyword>
<dbReference type="InterPro" id="IPR002110">
    <property type="entry name" value="Ankyrin_rpt"/>
</dbReference>
<dbReference type="AlphaFoldDB" id="A0A8H6N9N2"/>
<evidence type="ECO:0000313" key="3">
    <source>
        <dbReference type="Proteomes" id="UP000639643"/>
    </source>
</evidence>